<dbReference type="HOGENOM" id="CLU_1271024_0_0_5"/>
<reference evidence="2 3" key="2">
    <citation type="journal article" date="2012" name="Int. J. Syst. Evol. Microbiol.">
        <title>Magnetococcus marinus gen. nov., sp. nov., a marine, magnetotactic bacterium that represents a novel lineage (Magnetococcaceae fam. nov.; Magnetococcales ord. nov.) at the base of the Alphaproteobacteria.</title>
        <authorList>
            <person name="Bazylinski D.A."/>
            <person name="Williams T.J."/>
            <person name="Lefevre C.T."/>
            <person name="Berg R.J."/>
            <person name="Zhang C.L."/>
            <person name="Bowser S.S."/>
            <person name="Dean A.J."/>
            <person name="Beveridge T.J."/>
        </authorList>
    </citation>
    <scope>NUCLEOTIDE SEQUENCE [LARGE SCALE GENOMIC DNA]</scope>
    <source>
        <strain evidence="3">ATCC BAA-1437 / JCM 17883 / MC-1</strain>
    </source>
</reference>
<evidence type="ECO:0000256" key="1">
    <source>
        <dbReference type="SAM" id="MobiDB-lite"/>
    </source>
</evidence>
<dbReference type="RefSeq" id="WP_011714214.1">
    <property type="nucleotide sequence ID" value="NC_008576.1"/>
</dbReference>
<keyword evidence="3" id="KW-1185">Reference proteome</keyword>
<dbReference type="eggNOG" id="COG1595">
    <property type="taxonomic scope" value="Bacteria"/>
</dbReference>
<name>A0LAW3_MAGMM</name>
<dbReference type="KEGG" id="mgm:Mmc1_2610"/>
<dbReference type="STRING" id="156889.Mmc1_2610"/>
<sequence length="217" mass="24541">MLSNNSYNGLDPQAIKLIRYKANQLAEMPCFRAWDAEDVEQELAIASHLSESNFDADLSTKRTFLNKVIQNRCATMVNKASAPHRFPGDDSLSWETLTDLDREGAIGHVGSLEGPDAVELRLDFHHHYQRLPDMQKRLCNLLPYYGTHVLSKKMGCSKTTLYRHIADLRRSFCQFGFPKKTRPRGTISTRAEYISDKGVHHKKHTTQAGEKGHGSGN</sequence>
<dbReference type="OrthoDB" id="7777078at2"/>
<evidence type="ECO:0000313" key="2">
    <source>
        <dbReference type="EMBL" id="ABK45106.1"/>
    </source>
</evidence>
<dbReference type="Proteomes" id="UP000002586">
    <property type="component" value="Chromosome"/>
</dbReference>
<protein>
    <submittedName>
        <fullName evidence="2">RNA polymerase, sigma-24 subunit, ECF subfamily</fullName>
    </submittedName>
</protein>
<dbReference type="AlphaFoldDB" id="A0LAW3"/>
<proteinExistence type="predicted"/>
<gene>
    <name evidence="2" type="ordered locus">Mmc1_2610</name>
</gene>
<feature type="region of interest" description="Disordered" evidence="1">
    <location>
        <begin position="196"/>
        <end position="217"/>
    </location>
</feature>
<evidence type="ECO:0000313" key="3">
    <source>
        <dbReference type="Proteomes" id="UP000002586"/>
    </source>
</evidence>
<dbReference type="EMBL" id="CP000471">
    <property type="protein sequence ID" value="ABK45106.1"/>
    <property type="molecule type" value="Genomic_DNA"/>
</dbReference>
<accession>A0LAW3</accession>
<organism evidence="2 3">
    <name type="scientific">Magnetococcus marinus (strain ATCC BAA-1437 / JCM 17883 / MC-1)</name>
    <dbReference type="NCBI Taxonomy" id="156889"/>
    <lineage>
        <taxon>Bacteria</taxon>
        <taxon>Pseudomonadati</taxon>
        <taxon>Pseudomonadota</taxon>
        <taxon>Magnetococcia</taxon>
        <taxon>Magnetococcales</taxon>
        <taxon>Magnetococcaceae</taxon>
        <taxon>Magnetococcus</taxon>
    </lineage>
</organism>
<reference evidence="3" key="1">
    <citation type="journal article" date="2009" name="Appl. Environ. Microbiol.">
        <title>Complete genome sequence of the chemolithoautotrophic marine magnetotactic coccus strain MC-1.</title>
        <authorList>
            <person name="Schubbe S."/>
            <person name="Williams T.J."/>
            <person name="Xie G."/>
            <person name="Kiss H.E."/>
            <person name="Brettin T.S."/>
            <person name="Martinez D."/>
            <person name="Ross C.A."/>
            <person name="Schuler D."/>
            <person name="Cox B.L."/>
            <person name="Nealson K.H."/>
            <person name="Bazylinski D.A."/>
        </authorList>
    </citation>
    <scope>NUCLEOTIDE SEQUENCE [LARGE SCALE GENOMIC DNA]</scope>
    <source>
        <strain evidence="3">ATCC BAA-1437 / JCM 17883 / MC-1</strain>
    </source>
</reference>